<dbReference type="PROSITE" id="PS00211">
    <property type="entry name" value="ABC_TRANSPORTER_1"/>
    <property type="match status" value="1"/>
</dbReference>
<dbReference type="GO" id="GO:0022857">
    <property type="term" value="F:transmembrane transporter activity"/>
    <property type="evidence" value="ECO:0007669"/>
    <property type="project" value="UniProtKB-ARBA"/>
</dbReference>
<dbReference type="Pfam" id="PF00005">
    <property type="entry name" value="ABC_tran"/>
    <property type="match status" value="1"/>
</dbReference>
<dbReference type="OrthoDB" id="9802264at2"/>
<evidence type="ECO:0000259" key="5">
    <source>
        <dbReference type="PROSITE" id="PS50893"/>
    </source>
</evidence>
<dbReference type="RefSeq" id="WP_090168537.1">
    <property type="nucleotide sequence ID" value="NZ_FMTO01000005.1"/>
</dbReference>
<dbReference type="EMBL" id="FUXA01000005">
    <property type="protein sequence ID" value="SJZ50460.1"/>
    <property type="molecule type" value="Genomic_DNA"/>
</dbReference>
<dbReference type="InterPro" id="IPR017871">
    <property type="entry name" value="ABC_transporter-like_CS"/>
</dbReference>
<dbReference type="CDD" id="cd03255">
    <property type="entry name" value="ABC_MJ0796_LolCDE_FtsE"/>
    <property type="match status" value="1"/>
</dbReference>
<evidence type="ECO:0000256" key="4">
    <source>
        <dbReference type="ARBA" id="ARBA00022840"/>
    </source>
</evidence>
<accession>A0A1T4L7D8</accession>
<evidence type="ECO:0000256" key="1">
    <source>
        <dbReference type="ARBA" id="ARBA00005417"/>
    </source>
</evidence>
<proteinExistence type="inferred from homology"/>
<evidence type="ECO:0000256" key="2">
    <source>
        <dbReference type="ARBA" id="ARBA00022448"/>
    </source>
</evidence>
<evidence type="ECO:0000313" key="7">
    <source>
        <dbReference type="Proteomes" id="UP000189857"/>
    </source>
</evidence>
<dbReference type="InterPro" id="IPR003439">
    <property type="entry name" value="ABC_transporter-like_ATP-bd"/>
</dbReference>
<sequence length="262" mass="28975">MAGICLEAHDLCKSYIVDGYSNNVLQNINLCIEDGEFVSIMGPSGSGKSTLLYTISGMDKMTAGSVIFDGDDISKMKERELTKLRLLKMGFVFQQMYMMKKLCIMDNIVLPGYQAKLKSREEVNKKAEELLKRLGIADTADREITEVSGGQLQRACLARALINSPKVIFADEPTGALNSKASKEVLGEMIKANEAGTTVLMVTHSEKVAALSDRIIYLLDGDIQGELILGKMNAKNDDSLSETERVILREKKLRKWLEGLGW</sequence>
<dbReference type="PANTHER" id="PTHR42798">
    <property type="entry name" value="LIPOPROTEIN-RELEASING SYSTEM ATP-BINDING PROTEIN LOLD"/>
    <property type="match status" value="1"/>
</dbReference>
<dbReference type="PROSITE" id="PS50893">
    <property type="entry name" value="ABC_TRANSPORTER_2"/>
    <property type="match status" value="1"/>
</dbReference>
<dbReference type="SMART" id="SM00382">
    <property type="entry name" value="AAA"/>
    <property type="match status" value="1"/>
</dbReference>
<keyword evidence="3" id="KW-0547">Nucleotide-binding</keyword>
<dbReference type="Gene3D" id="3.40.50.300">
    <property type="entry name" value="P-loop containing nucleotide triphosphate hydrolases"/>
    <property type="match status" value="1"/>
</dbReference>
<dbReference type="FunFam" id="3.40.50.300:FF:000032">
    <property type="entry name" value="Export ABC transporter ATP-binding protein"/>
    <property type="match status" value="1"/>
</dbReference>
<dbReference type="InterPro" id="IPR017911">
    <property type="entry name" value="MacB-like_ATP-bd"/>
</dbReference>
<keyword evidence="4 6" id="KW-0067">ATP-binding</keyword>
<keyword evidence="2" id="KW-0813">Transport</keyword>
<protein>
    <submittedName>
        <fullName evidence="6">Putative ABC transport system ATP-binding protein</fullName>
    </submittedName>
</protein>
<dbReference type="SUPFAM" id="SSF52540">
    <property type="entry name" value="P-loop containing nucleoside triphosphate hydrolases"/>
    <property type="match status" value="1"/>
</dbReference>
<dbReference type="PANTHER" id="PTHR42798:SF7">
    <property type="entry name" value="ALPHA-D-RIBOSE 1-METHYLPHOSPHONATE 5-TRIPHOSPHATE SYNTHASE SUBUNIT PHNL"/>
    <property type="match status" value="1"/>
</dbReference>
<feature type="domain" description="ABC transporter" evidence="5">
    <location>
        <begin position="6"/>
        <end position="245"/>
    </location>
</feature>
<dbReference type="GO" id="GO:0098796">
    <property type="term" value="C:membrane protein complex"/>
    <property type="evidence" value="ECO:0007669"/>
    <property type="project" value="UniProtKB-ARBA"/>
</dbReference>
<keyword evidence="7" id="KW-1185">Reference proteome</keyword>
<evidence type="ECO:0000256" key="3">
    <source>
        <dbReference type="ARBA" id="ARBA00022741"/>
    </source>
</evidence>
<gene>
    <name evidence="6" type="ORF">SAMN02745110_00703</name>
</gene>
<dbReference type="InterPro" id="IPR003593">
    <property type="entry name" value="AAA+_ATPase"/>
</dbReference>
<dbReference type="InterPro" id="IPR027417">
    <property type="entry name" value="P-loop_NTPase"/>
</dbReference>
<dbReference type="AlphaFoldDB" id="A0A1T4L7D8"/>
<name>A0A1T4L7D8_9FIRM</name>
<dbReference type="GO" id="GO:0016887">
    <property type="term" value="F:ATP hydrolysis activity"/>
    <property type="evidence" value="ECO:0007669"/>
    <property type="project" value="InterPro"/>
</dbReference>
<organism evidence="6 7">
    <name type="scientific">Eubacterium ruminantium</name>
    <dbReference type="NCBI Taxonomy" id="42322"/>
    <lineage>
        <taxon>Bacteria</taxon>
        <taxon>Bacillati</taxon>
        <taxon>Bacillota</taxon>
        <taxon>Clostridia</taxon>
        <taxon>Eubacteriales</taxon>
        <taxon>Eubacteriaceae</taxon>
        <taxon>Eubacterium</taxon>
    </lineage>
</organism>
<evidence type="ECO:0000313" key="6">
    <source>
        <dbReference type="EMBL" id="SJZ50460.1"/>
    </source>
</evidence>
<reference evidence="6 7" key="1">
    <citation type="submission" date="2017-02" db="EMBL/GenBank/DDBJ databases">
        <authorList>
            <person name="Peterson S.W."/>
        </authorList>
    </citation>
    <scope>NUCLEOTIDE SEQUENCE [LARGE SCALE GENOMIC DNA]</scope>
    <source>
        <strain evidence="6 7">ATCC 17233</strain>
    </source>
</reference>
<comment type="similarity">
    <text evidence="1">Belongs to the ABC transporter superfamily.</text>
</comment>
<dbReference type="Proteomes" id="UP000189857">
    <property type="component" value="Unassembled WGS sequence"/>
</dbReference>
<dbReference type="GO" id="GO:0005524">
    <property type="term" value="F:ATP binding"/>
    <property type="evidence" value="ECO:0007669"/>
    <property type="project" value="UniProtKB-KW"/>
</dbReference>